<keyword evidence="1" id="KW-1133">Transmembrane helix</keyword>
<comment type="caution">
    <text evidence="2">The sequence shown here is derived from an EMBL/GenBank/DDBJ whole genome shotgun (WGS) entry which is preliminary data.</text>
</comment>
<evidence type="ECO:0000313" key="2">
    <source>
        <dbReference type="EMBL" id="MBB4797982.1"/>
    </source>
</evidence>
<evidence type="ECO:0000313" key="3">
    <source>
        <dbReference type="Proteomes" id="UP000539957"/>
    </source>
</evidence>
<dbReference type="RefSeq" id="WP_184268970.1">
    <property type="nucleotide sequence ID" value="NZ_JACHKY010000002.1"/>
</dbReference>
<proteinExistence type="predicted"/>
<keyword evidence="1" id="KW-0472">Membrane</keyword>
<evidence type="ECO:0000256" key="1">
    <source>
        <dbReference type="SAM" id="Phobius"/>
    </source>
</evidence>
<organism evidence="2 3">
    <name type="scientific">Brevundimonas bullata</name>
    <dbReference type="NCBI Taxonomy" id="13160"/>
    <lineage>
        <taxon>Bacteria</taxon>
        <taxon>Pseudomonadati</taxon>
        <taxon>Pseudomonadota</taxon>
        <taxon>Alphaproteobacteria</taxon>
        <taxon>Caulobacterales</taxon>
        <taxon>Caulobacteraceae</taxon>
        <taxon>Brevundimonas</taxon>
    </lineage>
</organism>
<reference evidence="2 3" key="1">
    <citation type="submission" date="2020-08" db="EMBL/GenBank/DDBJ databases">
        <title>Functional genomics of gut bacteria from endangered species of beetles.</title>
        <authorList>
            <person name="Carlos-Shanley C."/>
        </authorList>
    </citation>
    <scope>NUCLEOTIDE SEQUENCE [LARGE SCALE GENOMIC DNA]</scope>
    <source>
        <strain evidence="2 3">S00123</strain>
    </source>
</reference>
<sequence length="84" mass="9327">MNRKLLMREARSLAHRIAQLKPFDWVASGAFVIILSWPKKLIWRPWPDWLVATAMGIGGALVAYGALLWLLSLRAAKVNASGEG</sequence>
<keyword evidence="1" id="KW-0812">Transmembrane</keyword>
<dbReference type="EMBL" id="JACHKY010000002">
    <property type="protein sequence ID" value="MBB4797982.1"/>
    <property type="molecule type" value="Genomic_DNA"/>
</dbReference>
<gene>
    <name evidence="2" type="ORF">HNP32_001706</name>
</gene>
<name>A0A7W7IPN2_9CAUL</name>
<dbReference type="Proteomes" id="UP000539957">
    <property type="component" value="Unassembled WGS sequence"/>
</dbReference>
<keyword evidence="3" id="KW-1185">Reference proteome</keyword>
<dbReference type="AlphaFoldDB" id="A0A7W7IPN2"/>
<protein>
    <submittedName>
        <fullName evidence="2">Uncharacterized protein</fullName>
    </submittedName>
</protein>
<feature type="transmembrane region" description="Helical" evidence="1">
    <location>
        <begin position="20"/>
        <end position="37"/>
    </location>
</feature>
<accession>A0A7W7IPN2</accession>
<feature type="transmembrane region" description="Helical" evidence="1">
    <location>
        <begin position="49"/>
        <end position="71"/>
    </location>
</feature>